<sequence length="485" mass="53295">MVERLNCLGHDAVVCRNHEDRDVGDLSTTGTHSGERLVSRGVNEGDGTFIALMLSPDLVSTDGLGDSTGFARSDIGPTNRIEKAGLTVVDVSHDRDNRRTNDEVVLVLLGIKVDVERVENFLVLVLGAHNLDLVTEFCTKNLERSGVERLGRRGHLAELEQNRDEVTGGNREARHRLNFVGEVIDRRPLTKTNYGRAVTTRDLDAAEARGLAHFKLLALRALRLARLGLAATATERTSGVSTATATTGAAAWATRATTGATRCCTGTRRTETALATGRTTRATRALLERRIGTTTGTSHWAARCVRTGTRSALSRHERVVTGRANRTRHRRRGHKGVVTTGTRHRRSGLRFAVETGRGRCGNRWLPARLRGFVSRRNIGQIHLCGRARAGCGLFGRRRCDVLLGQAISGERLTKLAGDGRFDRRRRRLDELAERTQLLDDLLAFDAEFSGNLVHAWFSSHNSPVRGVTRTGYATTALRNSFRAAH</sequence>
<feature type="compositionally biased region" description="Basic residues" evidence="1">
    <location>
        <begin position="325"/>
        <end position="335"/>
    </location>
</feature>
<dbReference type="AlphaFoldDB" id="A0A6J7E9P6"/>
<protein>
    <submittedName>
        <fullName evidence="2">Unannotated protein</fullName>
    </submittedName>
</protein>
<feature type="region of interest" description="Disordered" evidence="1">
    <location>
        <begin position="315"/>
        <end position="345"/>
    </location>
</feature>
<dbReference type="EMBL" id="CAFBLO010000142">
    <property type="protein sequence ID" value="CAB4877524.1"/>
    <property type="molecule type" value="Genomic_DNA"/>
</dbReference>
<reference evidence="2" key="1">
    <citation type="submission" date="2020-05" db="EMBL/GenBank/DDBJ databases">
        <authorList>
            <person name="Chiriac C."/>
            <person name="Salcher M."/>
            <person name="Ghai R."/>
            <person name="Kavagutti S V."/>
        </authorList>
    </citation>
    <scope>NUCLEOTIDE SEQUENCE</scope>
</reference>
<organism evidence="2">
    <name type="scientific">freshwater metagenome</name>
    <dbReference type="NCBI Taxonomy" id="449393"/>
    <lineage>
        <taxon>unclassified sequences</taxon>
        <taxon>metagenomes</taxon>
        <taxon>ecological metagenomes</taxon>
    </lineage>
</organism>
<evidence type="ECO:0000256" key="1">
    <source>
        <dbReference type="SAM" id="MobiDB-lite"/>
    </source>
</evidence>
<name>A0A6J7E9P6_9ZZZZ</name>
<gene>
    <name evidence="2" type="ORF">UFOPK3364_01100</name>
</gene>
<evidence type="ECO:0000313" key="2">
    <source>
        <dbReference type="EMBL" id="CAB4877524.1"/>
    </source>
</evidence>
<accession>A0A6J7E9P6</accession>
<proteinExistence type="predicted"/>